<dbReference type="SMART" id="SM00369">
    <property type="entry name" value="LRR_TYP"/>
    <property type="match status" value="10"/>
</dbReference>
<evidence type="ECO:0000313" key="19">
    <source>
        <dbReference type="EMBL" id="KAK2715582.1"/>
    </source>
</evidence>
<dbReference type="InterPro" id="IPR017452">
    <property type="entry name" value="GPCR_Rhodpsn_7TM"/>
</dbReference>
<name>A0AA88I552_ARTSF</name>
<dbReference type="PANTHER" id="PTHR24372:SF82">
    <property type="entry name" value="RICKETS"/>
    <property type="match status" value="1"/>
</dbReference>
<keyword evidence="12" id="KW-0675">Receptor</keyword>
<dbReference type="PANTHER" id="PTHR24372">
    <property type="entry name" value="GLYCOPROTEIN HORMONE RECEPTOR"/>
    <property type="match status" value="1"/>
</dbReference>
<evidence type="ECO:0000256" key="3">
    <source>
        <dbReference type="ARBA" id="ARBA00022475"/>
    </source>
</evidence>
<keyword evidence="13" id="KW-0325">Glycoprotein</keyword>
<dbReference type="SUPFAM" id="SSF52058">
    <property type="entry name" value="L domain-like"/>
    <property type="match status" value="1"/>
</dbReference>
<organism evidence="19 20">
    <name type="scientific">Artemia franciscana</name>
    <name type="common">Brine shrimp</name>
    <name type="synonym">Artemia sanfranciscana</name>
    <dbReference type="NCBI Taxonomy" id="6661"/>
    <lineage>
        <taxon>Eukaryota</taxon>
        <taxon>Metazoa</taxon>
        <taxon>Ecdysozoa</taxon>
        <taxon>Arthropoda</taxon>
        <taxon>Crustacea</taxon>
        <taxon>Branchiopoda</taxon>
        <taxon>Anostraca</taxon>
        <taxon>Artemiidae</taxon>
        <taxon>Artemia</taxon>
    </lineage>
</organism>
<feature type="transmembrane region" description="Helical" evidence="16">
    <location>
        <begin position="552"/>
        <end position="573"/>
    </location>
</feature>
<dbReference type="SMART" id="SM00013">
    <property type="entry name" value="LRRNT"/>
    <property type="match status" value="1"/>
</dbReference>
<evidence type="ECO:0000256" key="1">
    <source>
        <dbReference type="ARBA" id="ARBA00004651"/>
    </source>
</evidence>
<keyword evidence="8 16" id="KW-1133">Transmembrane helix</keyword>
<keyword evidence="3" id="KW-1003">Cell membrane</keyword>
<evidence type="ECO:0000256" key="11">
    <source>
        <dbReference type="ARBA" id="ARBA00023157"/>
    </source>
</evidence>
<keyword evidence="4" id="KW-0433">Leucine-rich repeat</keyword>
<dbReference type="Pfam" id="PF01462">
    <property type="entry name" value="LRRNT"/>
    <property type="match status" value="1"/>
</dbReference>
<gene>
    <name evidence="19" type="ORF">QYM36_010234</name>
</gene>
<evidence type="ECO:0000256" key="6">
    <source>
        <dbReference type="ARBA" id="ARBA00022729"/>
    </source>
</evidence>
<dbReference type="GO" id="GO:0007189">
    <property type="term" value="P:adenylate cyclase-activating G protein-coupled receptor signaling pathway"/>
    <property type="evidence" value="ECO:0007669"/>
    <property type="project" value="TreeGrafter"/>
</dbReference>
<feature type="chain" id="PRO_5041737134" description="G-protein coupled receptors family 1 profile domain-containing protein" evidence="17">
    <location>
        <begin position="21"/>
        <end position="1152"/>
    </location>
</feature>
<evidence type="ECO:0000256" key="17">
    <source>
        <dbReference type="SAM" id="SignalP"/>
    </source>
</evidence>
<dbReference type="PROSITE" id="PS50262">
    <property type="entry name" value="G_PROTEIN_RECEP_F1_2"/>
    <property type="match status" value="1"/>
</dbReference>
<feature type="region of interest" description="Disordered" evidence="15">
    <location>
        <begin position="826"/>
        <end position="934"/>
    </location>
</feature>
<keyword evidence="5 16" id="KW-0812">Transmembrane</keyword>
<feature type="signal peptide" evidence="17">
    <location>
        <begin position="1"/>
        <end position="20"/>
    </location>
</feature>
<evidence type="ECO:0000256" key="4">
    <source>
        <dbReference type="ARBA" id="ARBA00022614"/>
    </source>
</evidence>
<dbReference type="GO" id="GO:0008528">
    <property type="term" value="F:G protein-coupled peptide receptor activity"/>
    <property type="evidence" value="ECO:0007669"/>
    <property type="project" value="TreeGrafter"/>
</dbReference>
<dbReference type="SUPFAM" id="SSF81321">
    <property type="entry name" value="Family A G protein-coupled receptor-like"/>
    <property type="match status" value="1"/>
</dbReference>
<dbReference type="Gene3D" id="1.20.1070.10">
    <property type="entry name" value="Rhodopsin 7-helix transmembrane proteins"/>
    <property type="match status" value="1"/>
</dbReference>
<feature type="transmembrane region" description="Helical" evidence="16">
    <location>
        <begin position="681"/>
        <end position="704"/>
    </location>
</feature>
<dbReference type="InterPro" id="IPR001611">
    <property type="entry name" value="Leu-rich_rpt"/>
</dbReference>
<feature type="domain" description="G-protein coupled receptors family 1 profile" evidence="18">
    <location>
        <begin position="487"/>
        <end position="733"/>
    </location>
</feature>
<keyword evidence="9" id="KW-0297">G-protein coupled receptor</keyword>
<dbReference type="PRINTS" id="PR00237">
    <property type="entry name" value="GPCRRHODOPSN"/>
</dbReference>
<dbReference type="FunFam" id="1.20.1070.10:FF:000156">
    <property type="entry name" value="Lutropin-choriogonadotropic hormone receptor"/>
    <property type="match status" value="1"/>
</dbReference>
<feature type="region of interest" description="Disordered" evidence="15">
    <location>
        <begin position="767"/>
        <end position="805"/>
    </location>
</feature>
<feature type="transmembrane region" description="Helical" evidence="16">
    <location>
        <begin position="477"/>
        <end position="497"/>
    </location>
</feature>
<evidence type="ECO:0000256" key="8">
    <source>
        <dbReference type="ARBA" id="ARBA00022989"/>
    </source>
</evidence>
<evidence type="ECO:0000256" key="9">
    <source>
        <dbReference type="ARBA" id="ARBA00023040"/>
    </source>
</evidence>
<dbReference type="EMBL" id="JAVRJZ010000012">
    <property type="protein sequence ID" value="KAK2715582.1"/>
    <property type="molecule type" value="Genomic_DNA"/>
</dbReference>
<feature type="transmembrane region" description="Helical" evidence="16">
    <location>
        <begin position="594"/>
        <end position="616"/>
    </location>
</feature>
<evidence type="ECO:0000256" key="13">
    <source>
        <dbReference type="ARBA" id="ARBA00023180"/>
    </source>
</evidence>
<comment type="subcellular location">
    <subcellularLocation>
        <location evidence="1">Cell membrane</location>
        <topology evidence="1">Multi-pass membrane protein</topology>
    </subcellularLocation>
</comment>
<feature type="compositionally biased region" description="Polar residues" evidence="15">
    <location>
        <begin position="1116"/>
        <end position="1131"/>
    </location>
</feature>
<evidence type="ECO:0000256" key="16">
    <source>
        <dbReference type="SAM" id="Phobius"/>
    </source>
</evidence>
<dbReference type="FunFam" id="3.80.10.10:FF:000770">
    <property type="entry name" value="Uncharacterized protein"/>
    <property type="match status" value="1"/>
</dbReference>
<feature type="transmembrane region" description="Helical" evidence="16">
    <location>
        <begin position="636"/>
        <end position="660"/>
    </location>
</feature>
<dbReference type="AlphaFoldDB" id="A0AA88I552"/>
<dbReference type="SMART" id="SM00364">
    <property type="entry name" value="LRR_BAC"/>
    <property type="match status" value="5"/>
</dbReference>
<evidence type="ECO:0000259" key="18">
    <source>
        <dbReference type="PROSITE" id="PS50262"/>
    </source>
</evidence>
<evidence type="ECO:0000256" key="14">
    <source>
        <dbReference type="ARBA" id="ARBA00023224"/>
    </source>
</evidence>
<dbReference type="GO" id="GO:0009755">
    <property type="term" value="P:hormone-mediated signaling pathway"/>
    <property type="evidence" value="ECO:0007669"/>
    <property type="project" value="TreeGrafter"/>
</dbReference>
<evidence type="ECO:0000313" key="20">
    <source>
        <dbReference type="Proteomes" id="UP001187531"/>
    </source>
</evidence>
<keyword evidence="14" id="KW-0807">Transducer</keyword>
<evidence type="ECO:0000256" key="15">
    <source>
        <dbReference type="SAM" id="MobiDB-lite"/>
    </source>
</evidence>
<keyword evidence="6 17" id="KW-0732">Signal</keyword>
<keyword evidence="20" id="KW-1185">Reference proteome</keyword>
<feature type="compositionally biased region" description="Basic and acidic residues" evidence="15">
    <location>
        <begin position="1142"/>
        <end position="1152"/>
    </location>
</feature>
<keyword evidence="10 16" id="KW-0472">Membrane</keyword>
<dbReference type="GO" id="GO:0016500">
    <property type="term" value="F:protein-hormone receptor activity"/>
    <property type="evidence" value="ECO:0007669"/>
    <property type="project" value="InterPro"/>
</dbReference>
<dbReference type="GO" id="GO:0005886">
    <property type="term" value="C:plasma membrane"/>
    <property type="evidence" value="ECO:0007669"/>
    <property type="project" value="UniProtKB-SubCell"/>
</dbReference>
<keyword evidence="11" id="KW-1015">Disulfide bond</keyword>
<dbReference type="InterPro" id="IPR003591">
    <property type="entry name" value="Leu-rich_rpt_typical-subtyp"/>
</dbReference>
<evidence type="ECO:0000256" key="2">
    <source>
        <dbReference type="ARBA" id="ARBA00010663"/>
    </source>
</evidence>
<dbReference type="PRINTS" id="PR00373">
    <property type="entry name" value="GLYCHORMONER"/>
</dbReference>
<comment type="caution">
    <text evidence="19">The sequence shown here is derived from an EMBL/GenBank/DDBJ whole genome shotgun (WGS) entry which is preliminary data.</text>
</comment>
<feature type="compositionally biased region" description="Low complexity" evidence="15">
    <location>
        <begin position="894"/>
        <end position="933"/>
    </location>
</feature>
<evidence type="ECO:0000256" key="7">
    <source>
        <dbReference type="ARBA" id="ARBA00022737"/>
    </source>
</evidence>
<reference evidence="19" key="1">
    <citation type="submission" date="2023-07" db="EMBL/GenBank/DDBJ databases">
        <title>Chromosome-level genome assembly of Artemia franciscana.</title>
        <authorList>
            <person name="Jo E."/>
        </authorList>
    </citation>
    <scope>NUCLEOTIDE SEQUENCE</scope>
    <source>
        <tissue evidence="19">Whole body</tissue>
    </source>
</reference>
<dbReference type="PROSITE" id="PS51450">
    <property type="entry name" value="LRR"/>
    <property type="match status" value="5"/>
</dbReference>
<sequence>MWWSNRIYILFLCFFAFGSSYCCPRRCVCAGTEVSCSGQGLTELPEGLDKLNITRLDLDGNELQDVPSFASFSNLRKLSLDHNNITEIENDAFRGLEKLEVLSINRNHLEYIQEEAFSSLVSLSVLYLQGNRIYSIPIAIKKLKSLQELYLYHNQISRIPSGIFQSTRQLNFVELGHNPLRRIDPNAFANLPYLKKLALSEVREPMDFPNLNGSTSIRVIKIDRSKIKTIDPDLCSYVPELISLELRSNQLSGVPDLGQCHFLRVLDLSGNRIADVSNLHFKNQSDLQDLLLHNNHIHKIGANSFVGLDNLKTLDLSSNRISYIDPEAFIPFRNSLTDLNVGDNSFDILPTAGLENVEHLKAYNNPRLHMFPGPESLPRVRSLIASYAYHCCQYLNEVEDPGPLLAEDMEDFNASSFLGEVFDNYDHFRFNLSFYKVISEIIPDTTRIRRDVQCAPKPGPFMPCDDLFEWWGLRCSVWLVFLTALLGNGVVVFVLVFSRSKIDVPRFLVANLAAADFFMGLYLGILAFVDASTIGEFRYYAISWQYSGGCKLAGFFGVLSSELSVFTLAVITMERNYAITHAMHLNKRLSLRHASYIMTAGWSFAFAVALMPLFGISDYRKFAVCLPFEVGDGVSLGYVIFLMATNGTAVSILLACYLKMYCAIRGSHAWNSNDTRIAKRMALLVFTDFLCWAPVAFFSLTSAFGYHLIGLEEAKVLTVFILPVNSCINPFLYAILTKQFKKDCVLICKAIEESRVTRGIGRCRHSSNFSNQKTPANTNSTDRSRDGSSCQCSSRSDNFRDHRHKRPHQRLLRAFMRCYDVRDASDVSSSSQDYPYKAAPIQKKQKKKDHKRAESVSSDNFSSSRSDSVKQQGCVPLSFGRRRNSWTVTRKPSQDSSLSNSRNDSSTSGMTNSTSAGSNWRSRSSVSSDVGSSLKDKNYSKEINIVKDKTVSKERGRLDSESDIVKYGRVPRSELVKRSSVRQLPTSPLAAGTVQCVVSGKYPVQRTISPKDRCSGRTLPKPKPKLTRQIAFHDESSTSKSVSFDISTPIIKEPCPVHRGIPLTSDSEDDDVFEKPAYIADKDESSDNETKPTDKLLQYYTQAVDRNKLRVSTFQPRKLSTISSRSVSLNPENNEEGDDEQDQNKDKEENKS</sequence>
<feature type="compositionally biased region" description="Polar residues" evidence="15">
    <location>
        <begin position="767"/>
        <end position="796"/>
    </location>
</feature>
<feature type="region of interest" description="Disordered" evidence="15">
    <location>
        <begin position="1116"/>
        <end position="1152"/>
    </location>
</feature>
<dbReference type="InterPro" id="IPR000372">
    <property type="entry name" value="LRRNT"/>
</dbReference>
<keyword evidence="7" id="KW-0677">Repeat</keyword>
<evidence type="ECO:0000256" key="5">
    <source>
        <dbReference type="ARBA" id="ARBA00022692"/>
    </source>
</evidence>
<feature type="compositionally biased region" description="Low complexity" evidence="15">
    <location>
        <begin position="855"/>
        <end position="866"/>
    </location>
</feature>
<evidence type="ECO:0000256" key="10">
    <source>
        <dbReference type="ARBA" id="ARBA00023136"/>
    </source>
</evidence>
<comment type="similarity">
    <text evidence="2">Belongs to the G-protein coupled receptor 1 family.</text>
</comment>
<dbReference type="CDD" id="cd15136">
    <property type="entry name" value="7tmA_Glyco_hormone_R"/>
    <property type="match status" value="1"/>
</dbReference>
<accession>A0AA88I552</accession>
<dbReference type="Pfam" id="PF00001">
    <property type="entry name" value="7tm_1"/>
    <property type="match status" value="1"/>
</dbReference>
<dbReference type="Proteomes" id="UP001187531">
    <property type="component" value="Unassembled WGS sequence"/>
</dbReference>
<evidence type="ECO:0000256" key="12">
    <source>
        <dbReference type="ARBA" id="ARBA00023170"/>
    </source>
</evidence>
<dbReference type="InterPro" id="IPR000276">
    <property type="entry name" value="GPCR_Rhodpsn"/>
</dbReference>
<dbReference type="Pfam" id="PF13855">
    <property type="entry name" value="LRR_8"/>
    <property type="match status" value="4"/>
</dbReference>
<proteinExistence type="inferred from homology"/>
<dbReference type="SMART" id="SM00365">
    <property type="entry name" value="LRR_SD22"/>
    <property type="match status" value="6"/>
</dbReference>
<dbReference type="Gene3D" id="3.80.10.10">
    <property type="entry name" value="Ribonuclease Inhibitor"/>
    <property type="match status" value="2"/>
</dbReference>
<protein>
    <recommendedName>
        <fullName evidence="18">G-protein coupled receptors family 1 profile domain-containing protein</fullName>
    </recommendedName>
</protein>
<feature type="transmembrane region" description="Helical" evidence="16">
    <location>
        <begin position="509"/>
        <end position="529"/>
    </location>
</feature>
<dbReference type="InterPro" id="IPR032675">
    <property type="entry name" value="LRR_dom_sf"/>
</dbReference>
<dbReference type="InterPro" id="IPR002131">
    <property type="entry name" value="Gphrmn_rcpt_fam"/>
</dbReference>